<evidence type="ECO:0000256" key="1">
    <source>
        <dbReference type="ARBA" id="ARBA00022679"/>
    </source>
</evidence>
<dbReference type="Pfam" id="PF00069">
    <property type="entry name" value="Pkinase"/>
    <property type="match status" value="1"/>
</dbReference>
<keyword evidence="5" id="KW-0472">Membrane</keyword>
<evidence type="ECO:0000256" key="2">
    <source>
        <dbReference type="ARBA" id="ARBA00022741"/>
    </source>
</evidence>
<protein>
    <submittedName>
        <fullName evidence="8">Serine/threonine protein kinase</fullName>
    </submittedName>
</protein>
<keyword evidence="8" id="KW-0723">Serine/threonine-protein kinase</keyword>
<dbReference type="RefSeq" id="WP_101517009.1">
    <property type="nucleotide sequence ID" value="NZ_PKUS01000001.1"/>
</dbReference>
<dbReference type="SUPFAM" id="SSF56112">
    <property type="entry name" value="Protein kinase-like (PK-like)"/>
    <property type="match status" value="1"/>
</dbReference>
<dbReference type="SMART" id="SM00331">
    <property type="entry name" value="PP2C_SIG"/>
    <property type="match status" value="1"/>
</dbReference>
<feature type="domain" description="Protein kinase" evidence="6">
    <location>
        <begin position="274"/>
        <end position="541"/>
    </location>
</feature>
<evidence type="ECO:0000256" key="3">
    <source>
        <dbReference type="ARBA" id="ARBA00022777"/>
    </source>
</evidence>
<evidence type="ECO:0000313" key="9">
    <source>
        <dbReference type="Proteomes" id="UP000235005"/>
    </source>
</evidence>
<dbReference type="OrthoDB" id="9801841at2"/>
<dbReference type="Proteomes" id="UP000235005">
    <property type="component" value="Unassembled WGS sequence"/>
</dbReference>
<dbReference type="Gene3D" id="3.60.40.10">
    <property type="entry name" value="PPM-type phosphatase domain"/>
    <property type="match status" value="1"/>
</dbReference>
<accession>A0A2N5X8D0</accession>
<dbReference type="CDD" id="cd14014">
    <property type="entry name" value="STKc_PknB_like"/>
    <property type="match status" value="1"/>
</dbReference>
<evidence type="ECO:0000259" key="6">
    <source>
        <dbReference type="PROSITE" id="PS50011"/>
    </source>
</evidence>
<dbReference type="GO" id="GO:0005524">
    <property type="term" value="F:ATP binding"/>
    <property type="evidence" value="ECO:0007669"/>
    <property type="project" value="UniProtKB-KW"/>
</dbReference>
<dbReference type="GO" id="GO:0004674">
    <property type="term" value="F:protein serine/threonine kinase activity"/>
    <property type="evidence" value="ECO:0007669"/>
    <property type="project" value="UniProtKB-KW"/>
</dbReference>
<keyword evidence="1" id="KW-0808">Transferase</keyword>
<sequence length="581" mass="65661">MDRARHFSATVATHTDKGCKKQFNEDAVGFNIPDDDLLKTKGAVAVVADGVSSAEAGREAAQRSVSAVLKGYFQTPELWSVKHAVQKTLSALNSELYELGRDMPDEARGYICTLSLVVIKSHMAYLFHAGDSRIYRLSARDGSFAQLTNDHVASISDQKQYLIRAMGMDTTLNIDCSTLEVEEGDIFYLDSDGIHDFLDDERIREIIESHPDSFDQACQELVRQALDAGSDDNLSACILRIDALGVEEKADFSERLTKLPFPPELYPGLKLDGYEVIEELWASERSQLYIVKDQTSGKELVMKTPSASYVDDPAYIERFIAEEWIGSRINDPRVVRIIPPRNGSKQFLYYLMEKVPGITLQEWIAENPEPRPSVVARIILDIAAGLSAMHDQQIVHQDLKPGNVMIMADGKIKIVDFGAVYAPGLQEIFNPFEREIALGTLDYADPSYRFGLNTYVKGDIYSLAVIAYEMFTGGHLPYGKKMERCKTLQEFHDLEYTPSYEHRDIIPVWFDQALQKGCHNDPEQRYSKLEDFIYDLQHPNPDFIKEGRTPSGVSDTVFFWKALSFFWLSLLLAVLVLWWAT</sequence>
<keyword evidence="9" id="KW-1185">Reference proteome</keyword>
<dbReference type="InterPro" id="IPR036457">
    <property type="entry name" value="PPM-type-like_dom_sf"/>
</dbReference>
<keyword evidence="2" id="KW-0547">Nucleotide-binding</keyword>
<dbReference type="InterPro" id="IPR011009">
    <property type="entry name" value="Kinase-like_dom_sf"/>
</dbReference>
<feature type="transmembrane region" description="Helical" evidence="5">
    <location>
        <begin position="558"/>
        <end position="580"/>
    </location>
</feature>
<keyword evidence="5" id="KW-1133">Transmembrane helix</keyword>
<dbReference type="EMBL" id="PKUS01000001">
    <property type="protein sequence ID" value="PLW70753.1"/>
    <property type="molecule type" value="Genomic_DNA"/>
</dbReference>
<evidence type="ECO:0000256" key="5">
    <source>
        <dbReference type="SAM" id="Phobius"/>
    </source>
</evidence>
<dbReference type="InterPro" id="IPR001932">
    <property type="entry name" value="PPM-type_phosphatase-like_dom"/>
</dbReference>
<dbReference type="PANTHER" id="PTHR43289:SF6">
    <property type="entry name" value="SERINE_THREONINE-PROTEIN KINASE NEKL-3"/>
    <property type="match status" value="1"/>
</dbReference>
<feature type="domain" description="PPM-type phosphatase" evidence="7">
    <location>
        <begin position="10"/>
        <end position="241"/>
    </location>
</feature>
<proteinExistence type="predicted"/>
<dbReference type="PROSITE" id="PS50011">
    <property type="entry name" value="PROTEIN_KINASE_DOM"/>
    <property type="match status" value="1"/>
</dbReference>
<dbReference type="CDD" id="cd00143">
    <property type="entry name" value="PP2Cc"/>
    <property type="match status" value="1"/>
</dbReference>
<evidence type="ECO:0000259" key="7">
    <source>
        <dbReference type="PROSITE" id="PS51746"/>
    </source>
</evidence>
<dbReference type="PROSITE" id="PS00108">
    <property type="entry name" value="PROTEIN_KINASE_ST"/>
    <property type="match status" value="1"/>
</dbReference>
<dbReference type="InterPro" id="IPR000719">
    <property type="entry name" value="Prot_kinase_dom"/>
</dbReference>
<dbReference type="Gene3D" id="3.30.200.20">
    <property type="entry name" value="Phosphorylase Kinase, domain 1"/>
    <property type="match status" value="1"/>
</dbReference>
<dbReference type="Pfam" id="PF13672">
    <property type="entry name" value="PP2C_2"/>
    <property type="match status" value="1"/>
</dbReference>
<dbReference type="AlphaFoldDB" id="A0A2N5X8D0"/>
<name>A0A2N5X8D0_9GAMM</name>
<reference evidence="8 9" key="1">
    <citation type="submission" date="2018-01" db="EMBL/GenBank/DDBJ databases">
        <title>The draft genome sequence of Halioglobus lutimaris HF004.</title>
        <authorList>
            <person name="Du Z.-J."/>
            <person name="Shi M.-J."/>
        </authorList>
    </citation>
    <scope>NUCLEOTIDE SEQUENCE [LARGE SCALE GENOMIC DNA]</scope>
    <source>
        <strain evidence="8 9">HF004</strain>
    </source>
</reference>
<organism evidence="8 9">
    <name type="scientific">Pseudohalioglobus lutimaris</name>
    <dbReference type="NCBI Taxonomy" id="1737061"/>
    <lineage>
        <taxon>Bacteria</taxon>
        <taxon>Pseudomonadati</taxon>
        <taxon>Pseudomonadota</taxon>
        <taxon>Gammaproteobacteria</taxon>
        <taxon>Cellvibrionales</taxon>
        <taxon>Halieaceae</taxon>
        <taxon>Pseudohalioglobus</taxon>
    </lineage>
</organism>
<evidence type="ECO:0000313" key="8">
    <source>
        <dbReference type="EMBL" id="PLW70753.1"/>
    </source>
</evidence>
<keyword evidence="5" id="KW-0812">Transmembrane</keyword>
<comment type="caution">
    <text evidence="8">The sequence shown here is derived from an EMBL/GenBank/DDBJ whole genome shotgun (WGS) entry which is preliminary data.</text>
</comment>
<dbReference type="Gene3D" id="1.10.510.10">
    <property type="entry name" value="Transferase(Phosphotransferase) domain 1"/>
    <property type="match status" value="1"/>
</dbReference>
<dbReference type="SMART" id="SM00220">
    <property type="entry name" value="S_TKc"/>
    <property type="match status" value="1"/>
</dbReference>
<gene>
    <name evidence="8" type="ORF">C0039_01065</name>
</gene>
<keyword evidence="4" id="KW-0067">ATP-binding</keyword>
<dbReference type="SMART" id="SM00332">
    <property type="entry name" value="PP2Cc"/>
    <property type="match status" value="1"/>
</dbReference>
<dbReference type="PROSITE" id="PS51746">
    <property type="entry name" value="PPM_2"/>
    <property type="match status" value="1"/>
</dbReference>
<dbReference type="InterPro" id="IPR008271">
    <property type="entry name" value="Ser/Thr_kinase_AS"/>
</dbReference>
<evidence type="ECO:0000256" key="4">
    <source>
        <dbReference type="ARBA" id="ARBA00022840"/>
    </source>
</evidence>
<dbReference type="SUPFAM" id="SSF81606">
    <property type="entry name" value="PP2C-like"/>
    <property type="match status" value="1"/>
</dbReference>
<dbReference type="PANTHER" id="PTHR43289">
    <property type="entry name" value="MITOGEN-ACTIVATED PROTEIN KINASE KINASE KINASE 20-RELATED"/>
    <property type="match status" value="1"/>
</dbReference>
<keyword evidence="3 8" id="KW-0418">Kinase</keyword>